<dbReference type="InterPro" id="IPR018650">
    <property type="entry name" value="STSV1_Orf64"/>
</dbReference>
<dbReference type="Proteomes" id="UP000190037">
    <property type="component" value="Unassembled WGS sequence"/>
</dbReference>
<evidence type="ECO:0000256" key="1">
    <source>
        <dbReference type="SAM" id="Phobius"/>
    </source>
</evidence>
<dbReference type="RefSeq" id="WP_078975302.1">
    <property type="nucleotide sequence ID" value="NZ_MWQN01000001.1"/>
</dbReference>
<sequence length="522" mass="57220">MDDRGMAHGAVHERFEASGPAAPGDAPTAPAVADGAIIAPRSGEHDLRLRTVVERARDRIGPGGLPYLLAAIFFAIYTAHSLLRHRRMETHAYDLGLFEQVVRSYAHFEAPVSDIRAPGFNVLGEHFHPILALLGPIYRIFPGAGTLLVAQAFLVAISVVPITRIAARAFGTLGAAGVGIAYGLSWGIQSAISFDFHEIAFAVPLLAFGLDRFLLGRHVQALAWWLPLVLVKEDLGLTLAAAAVPLLVLRRWKLAVVHVLIGVTAFALAIFVLLPAINPNDTYAFWGNLDSSQRSGAADPSTSLSQVPLTDLVIELPKSMVFPSVKWMTLFMLLLPTGFIALRSPLVAMIAPTILWRFTSSNTFYWGTYFHYSAVLMPIVFAAFVDGVVKLRASHVDWLRRYAVKAAIVPLAVSMAFARDFPLMDLLHKRTWMVQDRVRSAHKVLDRVPDDATVSATMSFSPQLTSRARVTDFPTILPGPGYAAIEVWGDNKDWARYWIAYLIGQGFTEVAREPGAVLLQRN</sequence>
<feature type="transmembrane region" description="Helical" evidence="1">
    <location>
        <begin position="255"/>
        <end position="277"/>
    </location>
</feature>
<organism evidence="2 3">
    <name type="scientific">Embleya scabrispora</name>
    <dbReference type="NCBI Taxonomy" id="159449"/>
    <lineage>
        <taxon>Bacteria</taxon>
        <taxon>Bacillati</taxon>
        <taxon>Actinomycetota</taxon>
        <taxon>Actinomycetes</taxon>
        <taxon>Kitasatosporales</taxon>
        <taxon>Streptomycetaceae</taxon>
        <taxon>Embleya</taxon>
    </lineage>
</organism>
<feature type="transmembrane region" description="Helical" evidence="1">
    <location>
        <begin position="327"/>
        <end position="351"/>
    </location>
</feature>
<evidence type="ECO:0008006" key="4">
    <source>
        <dbReference type="Google" id="ProtNLM"/>
    </source>
</evidence>
<feature type="transmembrane region" description="Helical" evidence="1">
    <location>
        <begin position="196"/>
        <end position="215"/>
    </location>
</feature>
<proteinExistence type="predicted"/>
<dbReference type="Pfam" id="PF09852">
    <property type="entry name" value="DUF2079"/>
    <property type="match status" value="1"/>
</dbReference>
<evidence type="ECO:0000313" key="2">
    <source>
        <dbReference type="EMBL" id="OPC80995.1"/>
    </source>
</evidence>
<keyword evidence="1" id="KW-0472">Membrane</keyword>
<keyword evidence="1" id="KW-0812">Transmembrane</keyword>
<feature type="transmembrane region" description="Helical" evidence="1">
    <location>
        <begin position="165"/>
        <end position="184"/>
    </location>
</feature>
<reference evidence="2 3" key="1">
    <citation type="submission" date="2017-03" db="EMBL/GenBank/DDBJ databases">
        <title>Draft genome sequence of Streptomyces scabrisporus NF3, endophyte isolated from Amphipterygium adstringens.</title>
        <authorList>
            <person name="Vazquez M."/>
            <person name="Ceapa C.D."/>
            <person name="Rodriguez Luna D."/>
            <person name="Sanchez Esquivel S."/>
        </authorList>
    </citation>
    <scope>NUCLEOTIDE SEQUENCE [LARGE SCALE GENOMIC DNA]</scope>
    <source>
        <strain evidence="2 3">NF3</strain>
    </source>
</reference>
<protein>
    <recommendedName>
        <fullName evidence="4">DUF2079 domain-containing protein</fullName>
    </recommendedName>
</protein>
<feature type="transmembrane region" description="Helical" evidence="1">
    <location>
        <begin position="64"/>
        <end position="83"/>
    </location>
</feature>
<keyword evidence="1" id="KW-1133">Transmembrane helix</keyword>
<feature type="transmembrane region" description="Helical" evidence="1">
    <location>
        <begin position="402"/>
        <end position="421"/>
    </location>
</feature>
<dbReference type="OrthoDB" id="5240834at2"/>
<feature type="transmembrane region" description="Helical" evidence="1">
    <location>
        <begin position="221"/>
        <end position="248"/>
    </location>
</feature>
<dbReference type="EMBL" id="MWQN01000001">
    <property type="protein sequence ID" value="OPC80995.1"/>
    <property type="molecule type" value="Genomic_DNA"/>
</dbReference>
<evidence type="ECO:0000313" key="3">
    <source>
        <dbReference type="Proteomes" id="UP000190037"/>
    </source>
</evidence>
<gene>
    <name evidence="2" type="ORF">B4N89_08585</name>
</gene>
<feature type="transmembrane region" description="Helical" evidence="1">
    <location>
        <begin position="140"/>
        <end position="159"/>
    </location>
</feature>
<dbReference type="STRING" id="159449.B4N89_08585"/>
<feature type="transmembrane region" description="Helical" evidence="1">
    <location>
        <begin position="363"/>
        <end position="382"/>
    </location>
</feature>
<name>A0A1T3NW43_9ACTN</name>
<comment type="caution">
    <text evidence="2">The sequence shown here is derived from an EMBL/GenBank/DDBJ whole genome shotgun (WGS) entry which is preliminary data.</text>
</comment>
<keyword evidence="3" id="KW-1185">Reference proteome</keyword>
<dbReference type="AlphaFoldDB" id="A0A1T3NW43"/>
<accession>A0A1T3NW43</accession>